<evidence type="ECO:0000256" key="1">
    <source>
        <dbReference type="SAM" id="MobiDB-lite"/>
    </source>
</evidence>
<dbReference type="OrthoDB" id="3226575at2759"/>
<dbReference type="SUPFAM" id="SSF52058">
    <property type="entry name" value="L domain-like"/>
    <property type="match status" value="1"/>
</dbReference>
<evidence type="ECO:0000313" key="3">
    <source>
        <dbReference type="Proteomes" id="UP000467700"/>
    </source>
</evidence>
<reference evidence="2 3" key="1">
    <citation type="submission" date="2020-01" db="EMBL/GenBank/DDBJ databases">
        <authorList>
            <person name="Gupta K D."/>
        </authorList>
    </citation>
    <scope>NUCLEOTIDE SEQUENCE [LARGE SCALE GENOMIC DNA]</scope>
</reference>
<accession>A0A8S0WU84</accession>
<dbReference type="AlphaFoldDB" id="A0A8S0WU84"/>
<dbReference type="Proteomes" id="UP000467700">
    <property type="component" value="Unassembled WGS sequence"/>
</dbReference>
<dbReference type="SUPFAM" id="SSF81383">
    <property type="entry name" value="F-box domain"/>
    <property type="match status" value="1"/>
</dbReference>
<feature type="compositionally biased region" description="Low complexity" evidence="1">
    <location>
        <begin position="46"/>
        <end position="60"/>
    </location>
</feature>
<feature type="region of interest" description="Disordered" evidence="1">
    <location>
        <begin position="1"/>
        <end position="84"/>
    </location>
</feature>
<dbReference type="Gene3D" id="1.20.1280.50">
    <property type="match status" value="1"/>
</dbReference>
<protein>
    <recommendedName>
        <fullName evidence="4">F-box domain-containing protein</fullName>
    </recommendedName>
</protein>
<evidence type="ECO:0008006" key="4">
    <source>
        <dbReference type="Google" id="ProtNLM"/>
    </source>
</evidence>
<gene>
    <name evidence="2" type="ORF">AAE3_LOCUS8173</name>
</gene>
<comment type="caution">
    <text evidence="2">The sequence shown here is derived from an EMBL/GenBank/DDBJ whole genome shotgun (WGS) entry which is preliminary data.</text>
</comment>
<dbReference type="EMBL" id="CACVBS010000051">
    <property type="protein sequence ID" value="CAA7265896.1"/>
    <property type="molecule type" value="Genomic_DNA"/>
</dbReference>
<keyword evidence="3" id="KW-1185">Reference proteome</keyword>
<name>A0A8S0WU84_CYCAE</name>
<proteinExistence type="predicted"/>
<evidence type="ECO:0000313" key="2">
    <source>
        <dbReference type="EMBL" id="CAA7265896.1"/>
    </source>
</evidence>
<dbReference type="InterPro" id="IPR036047">
    <property type="entry name" value="F-box-like_dom_sf"/>
</dbReference>
<sequence length="618" mass="70266">MSDPPPDTPAPDNQAQQPPPPTPAPTSFLQAMAELNRQYPPSQPTAGPSGQSSAAGGAMSPIRPLPLTSVQSAPARPANPAPTPQQYMEVASKVTAHHMKNWEAHHMAPEEFQHFRQLTKSQIQRVRELEARLEQQLPNPELRTEQELFIRRMEYRIYFPRTFRINDLPTEIMDNIFRYIVWTSGDQVTSVRWRMWLTWVCQHWRSIALADTTLWNAIWFRDPPNYERSLLFFERAGHSAIDIRIDDTKARPMTLQDMSKLVDKLFVKLSNIRLLVIVVQDWDPALVVLNGLRRVATENLPMIMERFELHRDGSPYVQVGTGYHPEVYARPIPLFGGASVPTFNYLSLNGIHIDWKNSILRNLTTLDMRRMPLERAPNLAGFRSLLQNCPLLKKLIMDGAGPKWVQDPASGRLPPVLLPELQVLVLGDFSMTYGCFLFSHLAVPKVIDLTLINLFGDDFSPFFDLMRNSMPLVKILTIFTAKVTLTPPAKAAAIKWLASMPQVTYLRLGNVEKPFLDLFVSDDKFRRLTDNSPPPKKIVCPKIAYLEYQNIDTPLVADWLRARKSINVPLKKVYLPPSMAATFNREKFLLLMSMLDRGGTVQVLLPNNKPPEEEALAA</sequence>
<organism evidence="2 3">
    <name type="scientific">Cyclocybe aegerita</name>
    <name type="common">Black poplar mushroom</name>
    <name type="synonym">Agrocybe aegerita</name>
    <dbReference type="NCBI Taxonomy" id="1973307"/>
    <lineage>
        <taxon>Eukaryota</taxon>
        <taxon>Fungi</taxon>
        <taxon>Dikarya</taxon>
        <taxon>Basidiomycota</taxon>
        <taxon>Agaricomycotina</taxon>
        <taxon>Agaricomycetes</taxon>
        <taxon>Agaricomycetidae</taxon>
        <taxon>Agaricales</taxon>
        <taxon>Agaricineae</taxon>
        <taxon>Bolbitiaceae</taxon>
        <taxon>Cyclocybe</taxon>
    </lineage>
</organism>